<comment type="pathway">
    <text evidence="2">Protein modification; protein ubiquitination.</text>
</comment>
<evidence type="ECO:0000259" key="10">
    <source>
        <dbReference type="PROSITE" id="PS50089"/>
    </source>
</evidence>
<reference evidence="12" key="1">
    <citation type="submission" date="2022-11" db="UniProtKB">
        <authorList>
            <consortium name="WormBaseParasite"/>
        </authorList>
    </citation>
    <scope>IDENTIFICATION</scope>
</reference>
<dbReference type="GO" id="GO:0061630">
    <property type="term" value="F:ubiquitin protein ligase activity"/>
    <property type="evidence" value="ECO:0007669"/>
    <property type="project" value="UniProtKB-EC"/>
</dbReference>
<dbReference type="InterPro" id="IPR017907">
    <property type="entry name" value="Znf_RING_CS"/>
</dbReference>
<organism evidence="11 12">
    <name type="scientific">Globodera rostochiensis</name>
    <name type="common">Golden nematode worm</name>
    <name type="synonym">Heterodera rostochiensis</name>
    <dbReference type="NCBI Taxonomy" id="31243"/>
    <lineage>
        <taxon>Eukaryota</taxon>
        <taxon>Metazoa</taxon>
        <taxon>Ecdysozoa</taxon>
        <taxon>Nematoda</taxon>
        <taxon>Chromadorea</taxon>
        <taxon>Rhabditida</taxon>
        <taxon>Tylenchina</taxon>
        <taxon>Tylenchomorpha</taxon>
        <taxon>Tylenchoidea</taxon>
        <taxon>Heteroderidae</taxon>
        <taxon>Heteroderinae</taxon>
        <taxon>Globodera</taxon>
    </lineage>
</organism>
<keyword evidence="5" id="KW-0479">Metal-binding</keyword>
<evidence type="ECO:0000256" key="3">
    <source>
        <dbReference type="ARBA" id="ARBA00012483"/>
    </source>
</evidence>
<keyword evidence="6 8" id="KW-0863">Zinc-finger</keyword>
<feature type="region of interest" description="Disordered" evidence="9">
    <location>
        <begin position="219"/>
        <end position="259"/>
    </location>
</feature>
<dbReference type="Pfam" id="PF13923">
    <property type="entry name" value="zf-C3HC4_2"/>
    <property type="match status" value="1"/>
</dbReference>
<dbReference type="SMART" id="SM00184">
    <property type="entry name" value="RING"/>
    <property type="match status" value="1"/>
</dbReference>
<proteinExistence type="predicted"/>
<accession>A0A914GUG4</accession>
<dbReference type="GO" id="GO:0000151">
    <property type="term" value="C:ubiquitin ligase complex"/>
    <property type="evidence" value="ECO:0007669"/>
    <property type="project" value="InterPro"/>
</dbReference>
<keyword evidence="7" id="KW-0862">Zinc</keyword>
<dbReference type="Gene3D" id="3.30.40.10">
    <property type="entry name" value="Zinc/RING finger domain, C3HC4 (zinc finger)"/>
    <property type="match status" value="1"/>
</dbReference>
<dbReference type="InterPro" id="IPR001841">
    <property type="entry name" value="Znf_RING"/>
</dbReference>
<keyword evidence="4" id="KW-0808">Transferase</keyword>
<evidence type="ECO:0000256" key="6">
    <source>
        <dbReference type="ARBA" id="ARBA00022771"/>
    </source>
</evidence>
<name>A0A914GUG4_GLORO</name>
<evidence type="ECO:0000256" key="2">
    <source>
        <dbReference type="ARBA" id="ARBA00004906"/>
    </source>
</evidence>
<evidence type="ECO:0000256" key="9">
    <source>
        <dbReference type="SAM" id="MobiDB-lite"/>
    </source>
</evidence>
<dbReference type="CDD" id="cd16531">
    <property type="entry name" value="RING-HC_RING1-like"/>
    <property type="match status" value="1"/>
</dbReference>
<dbReference type="PROSITE" id="PS00518">
    <property type="entry name" value="ZF_RING_1"/>
    <property type="match status" value="1"/>
</dbReference>
<dbReference type="InterPro" id="IPR043540">
    <property type="entry name" value="RING1/RING2"/>
</dbReference>
<evidence type="ECO:0000256" key="4">
    <source>
        <dbReference type="ARBA" id="ARBA00022679"/>
    </source>
</evidence>
<dbReference type="AlphaFoldDB" id="A0A914GUG4"/>
<keyword evidence="11" id="KW-1185">Reference proteome</keyword>
<dbReference type="PANTHER" id="PTHR46076">
    <property type="entry name" value="E3 UBIQUITIN-PROTEIN LIGASE RING1 / RING 2 FAMILY MEMBER"/>
    <property type="match status" value="1"/>
</dbReference>
<evidence type="ECO:0000256" key="7">
    <source>
        <dbReference type="ARBA" id="ARBA00022833"/>
    </source>
</evidence>
<feature type="compositionally biased region" description="Low complexity" evidence="9">
    <location>
        <begin position="224"/>
        <end position="247"/>
    </location>
</feature>
<dbReference type="EC" id="2.3.2.27" evidence="3"/>
<dbReference type="InterPro" id="IPR013083">
    <property type="entry name" value="Znf_RING/FYVE/PHD"/>
</dbReference>
<feature type="domain" description="RING-type" evidence="10">
    <location>
        <begin position="54"/>
        <end position="93"/>
    </location>
</feature>
<evidence type="ECO:0000256" key="8">
    <source>
        <dbReference type="PROSITE-ProRule" id="PRU00175"/>
    </source>
</evidence>
<dbReference type="PANTHER" id="PTHR46076:SF3">
    <property type="entry name" value="E3 UBIQUITIN-PROTEIN LIGASE RING1"/>
    <property type="match status" value="1"/>
</dbReference>
<protein>
    <recommendedName>
        <fullName evidence="3">RING-type E3 ubiquitin transferase</fullName>
        <ecNumber evidence="3">2.3.2.27</ecNumber>
    </recommendedName>
</protein>
<sequence>MSLNSTTGLSEGIYQKENTEYDRNRLPHLLQTGQDDHMLKRSELIDTLGTEFSCPICLDLLKNTMVTECLHRFCSECIQKSIYKGNRECPTCRKKLISKRNLRADPSMDKLIDTVWPDRQHHEALQREKAQKWREHIAVDALQRSIAEGMREQARARVLLQNAANVNKTPLGNEHNACTAKRPCLRSRHVTKNGVAAADTETTNVKLKPVTLYDEHQNESAAFDSDSSSSDLSSSSSSSEESSSDSCSDGEENARGRGGLIVNVDTDLLNKVVDDGFMGRPNKGANIAMPHTVKSTILGQPIEEETSGVWSASSSSPSPSSNDLLRTFPSNAIAVCSINFGRMVPMETALREYVANTGQLGLITIELEPLGQLRSAMNRCRMKLMHRATVRELRDKFMNTHKNVAGVDISFFVQTCDNQMTRLHPGESMCTVLALGKRASFFDYPTVFFTTETLR</sequence>
<dbReference type="WBParaSite" id="Gr19_v10_g1144.t1">
    <property type="protein sequence ID" value="Gr19_v10_g1144.t1"/>
    <property type="gene ID" value="Gr19_v10_g1144"/>
</dbReference>
<evidence type="ECO:0000256" key="5">
    <source>
        <dbReference type="ARBA" id="ARBA00022723"/>
    </source>
</evidence>
<dbReference type="GO" id="GO:0008270">
    <property type="term" value="F:zinc ion binding"/>
    <property type="evidence" value="ECO:0007669"/>
    <property type="project" value="UniProtKB-KW"/>
</dbReference>
<dbReference type="GO" id="GO:0003682">
    <property type="term" value="F:chromatin binding"/>
    <property type="evidence" value="ECO:0007669"/>
    <property type="project" value="TreeGrafter"/>
</dbReference>
<dbReference type="GO" id="GO:0031519">
    <property type="term" value="C:PcG protein complex"/>
    <property type="evidence" value="ECO:0007669"/>
    <property type="project" value="TreeGrafter"/>
</dbReference>
<evidence type="ECO:0000313" key="11">
    <source>
        <dbReference type="Proteomes" id="UP000887572"/>
    </source>
</evidence>
<evidence type="ECO:0000256" key="1">
    <source>
        <dbReference type="ARBA" id="ARBA00000900"/>
    </source>
</evidence>
<dbReference type="SUPFAM" id="SSF57850">
    <property type="entry name" value="RING/U-box"/>
    <property type="match status" value="1"/>
</dbReference>
<evidence type="ECO:0000313" key="12">
    <source>
        <dbReference type="WBParaSite" id="Gr19_v10_g1144.t1"/>
    </source>
</evidence>
<dbReference type="Proteomes" id="UP000887572">
    <property type="component" value="Unplaced"/>
</dbReference>
<comment type="catalytic activity">
    <reaction evidence="1">
        <text>S-ubiquitinyl-[E2 ubiquitin-conjugating enzyme]-L-cysteine + [acceptor protein]-L-lysine = [E2 ubiquitin-conjugating enzyme]-L-cysteine + N(6)-ubiquitinyl-[acceptor protein]-L-lysine.</text>
        <dbReference type="EC" id="2.3.2.27"/>
    </reaction>
</comment>
<dbReference type="PROSITE" id="PS50089">
    <property type="entry name" value="ZF_RING_2"/>
    <property type="match status" value="1"/>
</dbReference>